<gene>
    <name evidence="5" type="ORF">BKA10_001924</name>
</gene>
<evidence type="ECO:0000313" key="5">
    <source>
        <dbReference type="EMBL" id="MBB4140130.1"/>
    </source>
</evidence>
<keyword evidence="2" id="KW-0808">Transferase</keyword>
<protein>
    <submittedName>
        <fullName evidence="5">Glycosyltransferase involved in cell wall biosynthesis</fullName>
    </submittedName>
</protein>
<dbReference type="AlphaFoldDB" id="A0AA40SPZ7"/>
<evidence type="ECO:0000259" key="4">
    <source>
        <dbReference type="Pfam" id="PF00534"/>
    </source>
</evidence>
<dbReference type="Pfam" id="PF00534">
    <property type="entry name" value="Glycos_transf_1"/>
    <property type="match status" value="1"/>
</dbReference>
<dbReference type="GO" id="GO:0016757">
    <property type="term" value="F:glycosyltransferase activity"/>
    <property type="evidence" value="ECO:0007669"/>
    <property type="project" value="UniProtKB-KW"/>
</dbReference>
<evidence type="ECO:0000256" key="3">
    <source>
        <dbReference type="SAM" id="MobiDB-lite"/>
    </source>
</evidence>
<feature type="domain" description="Glycosyl transferase family 1" evidence="4">
    <location>
        <begin position="462"/>
        <end position="614"/>
    </location>
</feature>
<sequence>MPDFASERRLRLITQPAGTPAAELRRAGLDAVTAPLVFAIEPGDEVLRESAERLQRLAEASGADLVGFGVTEHDDSGRSARVAAPSRAPLHGVDVVRCLAPRDTAIALEPWRVVFRAELLRQSYAAVPTPLVDDRAIVLLAYAAATSYASVDTAEYQRSTRLEAFDTPVEGFHRALERIGAFRSLESEFRARARFSVNPEPMLDAYQSGYLTVIAEALTRFTALSPEQRVQEHAWLRDPAYELDAVLAAVTLAPESLPTLVAYGERRELGRAGARSVLLTTNVLTTGGVSGVLLTQARVLLEAGYRVTIATHRAGSAENLVPEGATIVQLTGTSRKQRVAQWAQLCRRGEVDVVIDHRILYSRDWPAFALAARATGAATIGWIHNFAGRPTYNGNDLQTLLATHLGALAHLVVLSPLDVAFWKLRGIHHVSYLPNPPSPFLLNTGGPTTGRSAPVRRRAELVWWGRLEEHTKKVTQLVEVAAALQRLGVDFRLRIVGPDWADMNAERLHELAAQRGVANRVVATGPQHGADLLDVIDSSDVFVNTSIIEGYPLTLPEAQSRGLPIAMYDLPWLSLIHDNPGVITTPQQDPDALASAIADLLADPSRYEAMSRASIAAATHATSYDFAQLYEQLMQGDLPQEYSPAPSLEDGRRILELLVFFAEHSTPPPRATVGRISTGAPTRRRRRSRPRTLGERIERKLTPLGHRLVDTAPWLRPVAGNVKRVLLRRS</sequence>
<comment type="caution">
    <text evidence="5">The sequence shown here is derived from an EMBL/GenBank/DDBJ whole genome shotgun (WGS) entry which is preliminary data.</text>
</comment>
<evidence type="ECO:0000313" key="6">
    <source>
        <dbReference type="Proteomes" id="UP000549113"/>
    </source>
</evidence>
<dbReference type="Proteomes" id="UP000549113">
    <property type="component" value="Unassembled WGS sequence"/>
</dbReference>
<dbReference type="PANTHER" id="PTHR12526">
    <property type="entry name" value="GLYCOSYLTRANSFERASE"/>
    <property type="match status" value="1"/>
</dbReference>
<proteinExistence type="predicted"/>
<dbReference type="CDD" id="cd03801">
    <property type="entry name" value="GT4_PimA-like"/>
    <property type="match status" value="1"/>
</dbReference>
<accession>A0AA40SPZ7</accession>
<keyword evidence="6" id="KW-1185">Reference proteome</keyword>
<dbReference type="InterPro" id="IPR001296">
    <property type="entry name" value="Glyco_trans_1"/>
</dbReference>
<dbReference type="SUPFAM" id="SSF53756">
    <property type="entry name" value="UDP-Glycosyltransferase/glycogen phosphorylase"/>
    <property type="match status" value="1"/>
</dbReference>
<dbReference type="EMBL" id="JACIFH010000001">
    <property type="protein sequence ID" value="MBB4140130.1"/>
    <property type="molecule type" value="Genomic_DNA"/>
</dbReference>
<reference evidence="5 6" key="1">
    <citation type="submission" date="2020-08" db="EMBL/GenBank/DDBJ databases">
        <title>Sequencing the genomes of 1000 actinobacteria strains.</title>
        <authorList>
            <person name="Klenk H.-P."/>
        </authorList>
    </citation>
    <scope>NUCLEOTIDE SEQUENCE [LARGE SCALE GENOMIC DNA]</scope>
    <source>
        <strain evidence="5 6">DSM 19600</strain>
    </source>
</reference>
<dbReference type="PANTHER" id="PTHR12526:SF510">
    <property type="entry name" value="D-INOSITOL 3-PHOSPHATE GLYCOSYLTRANSFERASE"/>
    <property type="match status" value="1"/>
</dbReference>
<evidence type="ECO:0000256" key="1">
    <source>
        <dbReference type="ARBA" id="ARBA00022676"/>
    </source>
</evidence>
<dbReference type="Gene3D" id="3.40.50.2000">
    <property type="entry name" value="Glycogen Phosphorylase B"/>
    <property type="match status" value="2"/>
</dbReference>
<evidence type="ECO:0000256" key="2">
    <source>
        <dbReference type="ARBA" id="ARBA00022679"/>
    </source>
</evidence>
<feature type="region of interest" description="Disordered" evidence="3">
    <location>
        <begin position="672"/>
        <end position="694"/>
    </location>
</feature>
<organism evidence="5 6">
    <name type="scientific">Microbacterium invictum</name>
    <dbReference type="NCBI Taxonomy" id="515415"/>
    <lineage>
        <taxon>Bacteria</taxon>
        <taxon>Bacillati</taxon>
        <taxon>Actinomycetota</taxon>
        <taxon>Actinomycetes</taxon>
        <taxon>Micrococcales</taxon>
        <taxon>Microbacteriaceae</taxon>
        <taxon>Microbacterium</taxon>
    </lineage>
</organism>
<name>A0AA40SPZ7_9MICO</name>
<keyword evidence="1" id="KW-0328">Glycosyltransferase</keyword>